<dbReference type="PANTHER" id="PTHR12147:SF26">
    <property type="entry name" value="PEPTIDASE M28 DOMAIN-CONTAINING PROTEIN"/>
    <property type="match status" value="1"/>
</dbReference>
<evidence type="ECO:0000313" key="2">
    <source>
        <dbReference type="EMBL" id="UOB18522.1"/>
    </source>
</evidence>
<accession>A0A9E7CUJ1</accession>
<keyword evidence="3" id="KW-1185">Reference proteome</keyword>
<protein>
    <submittedName>
        <fullName evidence="2">M20/M25/M40 family metallo-hydrolase</fullName>
    </submittedName>
</protein>
<dbReference type="Proteomes" id="UP000831290">
    <property type="component" value="Chromosome"/>
</dbReference>
<evidence type="ECO:0000313" key="3">
    <source>
        <dbReference type="Proteomes" id="UP000831290"/>
    </source>
</evidence>
<dbReference type="RefSeq" id="WP_255844844.1">
    <property type="nucleotide sequence ID" value="NZ_CP094358.1"/>
</dbReference>
<dbReference type="Gene3D" id="3.40.630.10">
    <property type="entry name" value="Zn peptidases"/>
    <property type="match status" value="1"/>
</dbReference>
<evidence type="ECO:0000259" key="1">
    <source>
        <dbReference type="Pfam" id="PF04389"/>
    </source>
</evidence>
<dbReference type="GO" id="GO:0006508">
    <property type="term" value="P:proteolysis"/>
    <property type="evidence" value="ECO:0007669"/>
    <property type="project" value="InterPro"/>
</dbReference>
<sequence>MKYILLSLLMAVLSCKSSTNSVRPDTILRESKGDGSNTEIPAMNVEGIMEYLASDELAGRHTGSPEMTLAADYIEHIFKENNVAPYFSTYKDTLTNFKPVAYNIVGYVEGNTPQLKNEFVVIGAHYDHIGIVEDVNGDIIANGANDNASGCTAVIELAKHFGNTGTNKRSLLFVLFSAEEKGLLGSVHLAKKLKGKINLYTMVNFEMIGVPMSTPHRAYLTGFESSNMARKINQYSGKDLIGFLPQAKEYNLFKRSDNYPFYLEFKVPAQTISTFDFTNYNYYHHADDEVEFMDYKHMSSLIEDMIPVIEKITNTATKEITLNE</sequence>
<dbReference type="EMBL" id="CP094358">
    <property type="protein sequence ID" value="UOB18522.1"/>
    <property type="molecule type" value="Genomic_DNA"/>
</dbReference>
<name>A0A9E7CUJ1_9FLAO</name>
<gene>
    <name evidence="2" type="ORF">MQE35_04330</name>
</gene>
<dbReference type="PROSITE" id="PS51257">
    <property type="entry name" value="PROKAR_LIPOPROTEIN"/>
    <property type="match status" value="1"/>
</dbReference>
<dbReference type="Pfam" id="PF04389">
    <property type="entry name" value="Peptidase_M28"/>
    <property type="match status" value="1"/>
</dbReference>
<organism evidence="2 3">
    <name type="scientific">Abyssalbus ytuae</name>
    <dbReference type="NCBI Taxonomy" id="2926907"/>
    <lineage>
        <taxon>Bacteria</taxon>
        <taxon>Pseudomonadati</taxon>
        <taxon>Bacteroidota</taxon>
        <taxon>Flavobacteriia</taxon>
        <taxon>Flavobacteriales</taxon>
        <taxon>Flavobacteriaceae</taxon>
        <taxon>Abyssalbus</taxon>
    </lineage>
</organism>
<dbReference type="GO" id="GO:0008235">
    <property type="term" value="F:metalloexopeptidase activity"/>
    <property type="evidence" value="ECO:0007669"/>
    <property type="project" value="InterPro"/>
</dbReference>
<dbReference type="SUPFAM" id="SSF53187">
    <property type="entry name" value="Zn-dependent exopeptidases"/>
    <property type="match status" value="1"/>
</dbReference>
<dbReference type="InterPro" id="IPR007484">
    <property type="entry name" value="Peptidase_M28"/>
</dbReference>
<dbReference type="InterPro" id="IPR045175">
    <property type="entry name" value="M28_fam"/>
</dbReference>
<dbReference type="KEGG" id="fbm:MQE35_04330"/>
<reference evidence="2" key="1">
    <citation type="submission" date="2022-03" db="EMBL/GenBank/DDBJ databases">
        <title>Description of Abyssus ytuae gen. nov., sp. nov., a novel member of the family Flavobacteriaceae isolated from the sediment of Mariana Trench.</title>
        <authorList>
            <person name="Zhang J."/>
            <person name="Xu X."/>
        </authorList>
    </citation>
    <scope>NUCLEOTIDE SEQUENCE</scope>
    <source>
        <strain evidence="2">MT3330</strain>
    </source>
</reference>
<proteinExistence type="predicted"/>
<dbReference type="AlphaFoldDB" id="A0A9E7CUJ1"/>
<feature type="domain" description="Peptidase M28" evidence="1">
    <location>
        <begin position="103"/>
        <end position="300"/>
    </location>
</feature>
<dbReference type="PANTHER" id="PTHR12147">
    <property type="entry name" value="METALLOPEPTIDASE M28 FAMILY MEMBER"/>
    <property type="match status" value="1"/>
</dbReference>